<evidence type="ECO:0000256" key="1">
    <source>
        <dbReference type="SAM" id="Phobius"/>
    </source>
</evidence>
<reference evidence="3" key="1">
    <citation type="journal article" date="2019" name="Int. J. Syst. Evol. Microbiol.">
        <title>The Global Catalogue of Microorganisms (GCM) 10K type strain sequencing project: providing services to taxonomists for standard genome sequencing and annotation.</title>
        <authorList>
            <consortium name="The Broad Institute Genomics Platform"/>
            <consortium name="The Broad Institute Genome Sequencing Center for Infectious Disease"/>
            <person name="Wu L."/>
            <person name="Ma J."/>
        </authorList>
    </citation>
    <scope>NUCLEOTIDE SEQUENCE [LARGE SCALE GENOMIC DNA]</scope>
    <source>
        <strain evidence="3">KCTC 23299</strain>
    </source>
</reference>
<keyword evidence="1" id="KW-1133">Transmembrane helix</keyword>
<organism evidence="2 3">
    <name type="scientific">Terrimonas rubra</name>
    <dbReference type="NCBI Taxonomy" id="1035890"/>
    <lineage>
        <taxon>Bacteria</taxon>
        <taxon>Pseudomonadati</taxon>
        <taxon>Bacteroidota</taxon>
        <taxon>Chitinophagia</taxon>
        <taxon>Chitinophagales</taxon>
        <taxon>Chitinophagaceae</taxon>
        <taxon>Terrimonas</taxon>
    </lineage>
</organism>
<comment type="caution">
    <text evidence="2">The sequence shown here is derived from an EMBL/GenBank/DDBJ whole genome shotgun (WGS) entry which is preliminary data.</text>
</comment>
<sequence>MVKPYHGYDIILIRRLRITLTILIWIVWAIILFLQHETIIHILQSFFGK</sequence>
<evidence type="ECO:0000313" key="2">
    <source>
        <dbReference type="EMBL" id="MFD2919240.1"/>
    </source>
</evidence>
<proteinExistence type="predicted"/>
<accession>A0ABW6A441</accession>
<protein>
    <submittedName>
        <fullName evidence="2">Uncharacterized protein</fullName>
    </submittedName>
</protein>
<dbReference type="Proteomes" id="UP001597511">
    <property type="component" value="Unassembled WGS sequence"/>
</dbReference>
<keyword evidence="1" id="KW-0472">Membrane</keyword>
<keyword evidence="3" id="KW-1185">Reference proteome</keyword>
<gene>
    <name evidence="2" type="ORF">ACFS6H_05900</name>
</gene>
<dbReference type="RefSeq" id="WP_386096234.1">
    <property type="nucleotide sequence ID" value="NZ_JBHUOZ010000001.1"/>
</dbReference>
<dbReference type="EMBL" id="JBHUOZ010000001">
    <property type="protein sequence ID" value="MFD2919240.1"/>
    <property type="molecule type" value="Genomic_DNA"/>
</dbReference>
<feature type="transmembrane region" description="Helical" evidence="1">
    <location>
        <begin position="20"/>
        <end position="43"/>
    </location>
</feature>
<evidence type="ECO:0000313" key="3">
    <source>
        <dbReference type="Proteomes" id="UP001597511"/>
    </source>
</evidence>
<keyword evidence="1" id="KW-0812">Transmembrane</keyword>
<name>A0ABW6A441_9BACT</name>